<evidence type="ECO:0000313" key="2">
    <source>
        <dbReference type="Proteomes" id="UP001164746"/>
    </source>
</evidence>
<keyword evidence="2" id="KW-1185">Reference proteome</keyword>
<evidence type="ECO:0000313" key="1">
    <source>
        <dbReference type="EMBL" id="WAR27377.1"/>
    </source>
</evidence>
<name>A0ABY7G0F7_MYAAR</name>
<protein>
    <submittedName>
        <fullName evidence="1">Uncharacterized protein</fullName>
    </submittedName>
</protein>
<reference evidence="1" key="1">
    <citation type="submission" date="2022-11" db="EMBL/GenBank/DDBJ databases">
        <title>Centuries of genome instability and evolution in soft-shell clam transmissible cancer (bioRxiv).</title>
        <authorList>
            <person name="Hart S.F.M."/>
            <person name="Yonemitsu M.A."/>
            <person name="Giersch R.M."/>
            <person name="Beal B.F."/>
            <person name="Arriagada G."/>
            <person name="Davis B.W."/>
            <person name="Ostrander E.A."/>
            <person name="Goff S.P."/>
            <person name="Metzger M.J."/>
        </authorList>
    </citation>
    <scope>NUCLEOTIDE SEQUENCE</scope>
    <source>
        <strain evidence="1">MELC-2E11</strain>
        <tissue evidence="1">Siphon/mantle</tissue>
    </source>
</reference>
<proteinExistence type="predicted"/>
<dbReference type="Proteomes" id="UP001164746">
    <property type="component" value="Chromosome 15"/>
</dbReference>
<accession>A0ABY7G0F7</accession>
<sequence>MFKQENSIQELYTHTEYDADLVQTIAFAFNYSAKRMLCFKEQLAGDHASKQEIEKRTKLQSLCATRWAARADAIFTECDLVLASLEARVLATQLHTNRNDDGTWDNLFTKAVVLVKQVGVEPSIPRNAKRHANRPNDSAATPSDFWAQYLIPSQVGELENETLQQICT</sequence>
<dbReference type="EMBL" id="CP111026">
    <property type="protein sequence ID" value="WAR27377.1"/>
    <property type="molecule type" value="Genomic_DNA"/>
</dbReference>
<organism evidence="1 2">
    <name type="scientific">Mya arenaria</name>
    <name type="common">Soft-shell clam</name>
    <dbReference type="NCBI Taxonomy" id="6604"/>
    <lineage>
        <taxon>Eukaryota</taxon>
        <taxon>Metazoa</taxon>
        <taxon>Spiralia</taxon>
        <taxon>Lophotrochozoa</taxon>
        <taxon>Mollusca</taxon>
        <taxon>Bivalvia</taxon>
        <taxon>Autobranchia</taxon>
        <taxon>Heteroconchia</taxon>
        <taxon>Euheterodonta</taxon>
        <taxon>Imparidentia</taxon>
        <taxon>Neoheterodontei</taxon>
        <taxon>Myida</taxon>
        <taxon>Myoidea</taxon>
        <taxon>Myidae</taxon>
        <taxon>Mya</taxon>
    </lineage>
</organism>
<gene>
    <name evidence="1" type="ORF">MAR_013081</name>
</gene>